<gene>
    <name evidence="1" type="ORF">Lgee_2147</name>
</gene>
<comment type="caution">
    <text evidence="1">The sequence shown here is derived from an EMBL/GenBank/DDBJ whole genome shotgun (WGS) entry which is preliminary data.</text>
</comment>
<reference evidence="1 2" key="1">
    <citation type="submission" date="2015-11" db="EMBL/GenBank/DDBJ databases">
        <title>Genomic analysis of 38 Legionella species identifies large and diverse effector repertoires.</title>
        <authorList>
            <person name="Burstein D."/>
            <person name="Amaro F."/>
            <person name="Zusman T."/>
            <person name="Lifshitz Z."/>
            <person name="Cohen O."/>
            <person name="Gilbert J.A."/>
            <person name="Pupko T."/>
            <person name="Shuman H.A."/>
            <person name="Segal G."/>
        </authorList>
    </citation>
    <scope>NUCLEOTIDE SEQUENCE [LARGE SCALE GENOMIC DNA]</scope>
    <source>
        <strain evidence="1 2">ATCC 49504</strain>
    </source>
</reference>
<protein>
    <submittedName>
        <fullName evidence="1">Uncharacterized protein</fullName>
    </submittedName>
</protein>
<dbReference type="PATRIC" id="fig|45065.4.peg.2334"/>
<dbReference type="AlphaFoldDB" id="A0A0W0TLH0"/>
<organism evidence="1 2">
    <name type="scientific">Legionella geestiana</name>
    <dbReference type="NCBI Taxonomy" id="45065"/>
    <lineage>
        <taxon>Bacteria</taxon>
        <taxon>Pseudomonadati</taxon>
        <taxon>Pseudomonadota</taxon>
        <taxon>Gammaproteobacteria</taxon>
        <taxon>Legionellales</taxon>
        <taxon>Legionellaceae</taxon>
        <taxon>Legionella</taxon>
    </lineage>
</organism>
<sequence length="245" mass="26778">MPLRIQKHVLAASLLLPLAAFAGTMGQDARTKSWSVPLQGGFFGASQGKSQQINIDGLVGNRYTVEDNGQMSGLAGVGLYFDAWSRERMHFSYGVNLFYLGETHVRGNIIQEGVFTNLSYRYSIENLPLYAAAKAIIDMDNPRYAVTMDAGVGPNFMRLSDYRETPLIASVTPDNAFGRANTTTFSAMAGVGLRMNNLIGALPVECGYRFFYLGKGNLHRVNEQYLDTLSTGNTYANALVCSVTV</sequence>
<dbReference type="RefSeq" id="WP_028387317.1">
    <property type="nucleotide sequence ID" value="NZ_CAAAHN010000005.1"/>
</dbReference>
<dbReference type="OrthoDB" id="5642268at2"/>
<accession>A0A0W0TLH0</accession>
<dbReference type="EMBL" id="LNYC01000074">
    <property type="protein sequence ID" value="KTC96464.1"/>
    <property type="molecule type" value="Genomic_DNA"/>
</dbReference>
<evidence type="ECO:0000313" key="2">
    <source>
        <dbReference type="Proteomes" id="UP000054785"/>
    </source>
</evidence>
<name>A0A0W0TLH0_9GAMM</name>
<dbReference type="Proteomes" id="UP000054785">
    <property type="component" value="Unassembled WGS sequence"/>
</dbReference>
<proteinExistence type="predicted"/>
<keyword evidence="2" id="KW-1185">Reference proteome</keyword>
<dbReference type="STRING" id="45065.Lgee_2147"/>
<evidence type="ECO:0000313" key="1">
    <source>
        <dbReference type="EMBL" id="KTC96464.1"/>
    </source>
</evidence>